<dbReference type="InterPro" id="IPR029510">
    <property type="entry name" value="Ald_DH_CS_GLU"/>
</dbReference>
<name>A0A4S8MTA7_DENBC</name>
<protein>
    <submittedName>
        <fullName evidence="7">Aldedh-domain-containing protein</fullName>
    </submittedName>
</protein>
<evidence type="ECO:0000256" key="1">
    <source>
        <dbReference type="ARBA" id="ARBA00009986"/>
    </source>
</evidence>
<feature type="compositionally biased region" description="Acidic residues" evidence="5">
    <location>
        <begin position="239"/>
        <end position="250"/>
    </location>
</feature>
<evidence type="ECO:0000256" key="3">
    <source>
        <dbReference type="PROSITE-ProRule" id="PRU10007"/>
    </source>
</evidence>
<feature type="compositionally biased region" description="Low complexity" evidence="5">
    <location>
        <begin position="181"/>
        <end position="202"/>
    </location>
</feature>
<dbReference type="EMBL" id="ML179044">
    <property type="protein sequence ID" value="THV06131.1"/>
    <property type="molecule type" value="Genomic_DNA"/>
</dbReference>
<proteinExistence type="inferred from homology"/>
<dbReference type="SUPFAM" id="SSF53720">
    <property type="entry name" value="ALDH-like"/>
    <property type="match status" value="1"/>
</dbReference>
<dbReference type="InterPro" id="IPR016162">
    <property type="entry name" value="Ald_DH_N"/>
</dbReference>
<feature type="domain" description="Aldehyde dehydrogenase" evidence="6">
    <location>
        <begin position="380"/>
        <end position="432"/>
    </location>
</feature>
<dbReference type="PANTHER" id="PTHR11699">
    <property type="entry name" value="ALDEHYDE DEHYDROGENASE-RELATED"/>
    <property type="match status" value="1"/>
</dbReference>
<feature type="region of interest" description="Disordered" evidence="5">
    <location>
        <begin position="286"/>
        <end position="312"/>
    </location>
</feature>
<feature type="region of interest" description="Disordered" evidence="5">
    <location>
        <begin position="133"/>
        <end position="202"/>
    </location>
</feature>
<feature type="compositionally biased region" description="Gly residues" evidence="5">
    <location>
        <begin position="251"/>
        <end position="263"/>
    </location>
</feature>
<reference evidence="7 8" key="1">
    <citation type="journal article" date="2019" name="Nat. Ecol. Evol.">
        <title>Megaphylogeny resolves global patterns of mushroom evolution.</title>
        <authorList>
            <person name="Varga T."/>
            <person name="Krizsan K."/>
            <person name="Foldi C."/>
            <person name="Dima B."/>
            <person name="Sanchez-Garcia M."/>
            <person name="Sanchez-Ramirez S."/>
            <person name="Szollosi G.J."/>
            <person name="Szarkandi J.G."/>
            <person name="Papp V."/>
            <person name="Albert L."/>
            <person name="Andreopoulos W."/>
            <person name="Angelini C."/>
            <person name="Antonin V."/>
            <person name="Barry K.W."/>
            <person name="Bougher N.L."/>
            <person name="Buchanan P."/>
            <person name="Buyck B."/>
            <person name="Bense V."/>
            <person name="Catcheside P."/>
            <person name="Chovatia M."/>
            <person name="Cooper J."/>
            <person name="Damon W."/>
            <person name="Desjardin D."/>
            <person name="Finy P."/>
            <person name="Geml J."/>
            <person name="Haridas S."/>
            <person name="Hughes K."/>
            <person name="Justo A."/>
            <person name="Karasinski D."/>
            <person name="Kautmanova I."/>
            <person name="Kiss B."/>
            <person name="Kocsube S."/>
            <person name="Kotiranta H."/>
            <person name="LaButti K.M."/>
            <person name="Lechner B.E."/>
            <person name="Liimatainen K."/>
            <person name="Lipzen A."/>
            <person name="Lukacs Z."/>
            <person name="Mihaltcheva S."/>
            <person name="Morgado L.N."/>
            <person name="Niskanen T."/>
            <person name="Noordeloos M.E."/>
            <person name="Ohm R.A."/>
            <person name="Ortiz-Santana B."/>
            <person name="Ovrebo C."/>
            <person name="Racz N."/>
            <person name="Riley R."/>
            <person name="Savchenko A."/>
            <person name="Shiryaev A."/>
            <person name="Soop K."/>
            <person name="Spirin V."/>
            <person name="Szebenyi C."/>
            <person name="Tomsovsky M."/>
            <person name="Tulloss R.E."/>
            <person name="Uehling J."/>
            <person name="Grigoriev I.V."/>
            <person name="Vagvolgyi C."/>
            <person name="Papp T."/>
            <person name="Martin F.M."/>
            <person name="Miettinen O."/>
            <person name="Hibbett D.S."/>
            <person name="Nagy L.G."/>
        </authorList>
    </citation>
    <scope>NUCLEOTIDE SEQUENCE [LARGE SCALE GENOMIC DNA]</scope>
    <source>
        <strain evidence="7 8">CBS 962.96</strain>
    </source>
</reference>
<evidence type="ECO:0000259" key="6">
    <source>
        <dbReference type="Pfam" id="PF00171"/>
    </source>
</evidence>
<gene>
    <name evidence="7" type="ORF">K435DRAFT_883574</name>
</gene>
<dbReference type="InterPro" id="IPR016163">
    <property type="entry name" value="Ald_DH_C"/>
</dbReference>
<dbReference type="Proteomes" id="UP000297245">
    <property type="component" value="Unassembled WGS sequence"/>
</dbReference>
<organism evidence="7 8">
    <name type="scientific">Dendrothele bispora (strain CBS 962.96)</name>
    <dbReference type="NCBI Taxonomy" id="1314807"/>
    <lineage>
        <taxon>Eukaryota</taxon>
        <taxon>Fungi</taxon>
        <taxon>Dikarya</taxon>
        <taxon>Basidiomycota</taxon>
        <taxon>Agaricomycotina</taxon>
        <taxon>Agaricomycetes</taxon>
        <taxon>Agaricomycetidae</taxon>
        <taxon>Agaricales</taxon>
        <taxon>Agaricales incertae sedis</taxon>
        <taxon>Dendrothele</taxon>
    </lineage>
</organism>
<sequence>MYPAIERISNAVVQALDVLDDVLRTGKQLVIAIVNFAKAVYGYNITNNPTPALRLALMRCLALKDVNERDEQTPSLGEFVGESAVDRGKQRRERLRFWICWEEYRGAQVFIPSLPSPTSNGSKNINLTQSLNSPLSSLSSKSRPTSLSGSSPAAAFSNPSSNPPTPSSPAFFHKQNHDSTASNVSGVSTISSLSSSRPALPSPAISCRTSGIGGAIVDPAVPLVCSSSNRSRSARETSDDFDDLKDDEDGWGSGRSGGGGAWGGSSGFQFGKGRFSWGPSASSSASNSNATRNFAGMEDSPATSSSESEEDSAYYDASEVKLSLAQDGQYYEDSTDEDASLLPGFYRALYAFEPEGSAEVGLVEDTLPPRGVPTILSSLFTGSTLVGRKIMENAAKSNLKNVTLELGGKSPNIIFNDADLEQAANWSLNGIFPTLPSSASQVFLSPSDNLAQLFVLLGCYMDVWLCYQYFTYPFISLSVLSL</sequence>
<dbReference type="InterPro" id="IPR016161">
    <property type="entry name" value="Ald_DH/histidinol_DH"/>
</dbReference>
<evidence type="ECO:0000256" key="4">
    <source>
        <dbReference type="RuleBase" id="RU003345"/>
    </source>
</evidence>
<feature type="active site" evidence="3">
    <location>
        <position position="405"/>
    </location>
</feature>
<dbReference type="GO" id="GO:0016620">
    <property type="term" value="F:oxidoreductase activity, acting on the aldehyde or oxo group of donors, NAD or NADP as acceptor"/>
    <property type="evidence" value="ECO:0007669"/>
    <property type="project" value="InterPro"/>
</dbReference>
<accession>A0A4S8MTA7</accession>
<feature type="compositionally biased region" description="Low complexity" evidence="5">
    <location>
        <begin position="133"/>
        <end position="160"/>
    </location>
</feature>
<feature type="region of interest" description="Disordered" evidence="5">
    <location>
        <begin position="227"/>
        <end position="263"/>
    </location>
</feature>
<keyword evidence="2 4" id="KW-0560">Oxidoreductase</keyword>
<evidence type="ECO:0000313" key="7">
    <source>
        <dbReference type="EMBL" id="THV06131.1"/>
    </source>
</evidence>
<dbReference type="PROSITE" id="PS00687">
    <property type="entry name" value="ALDEHYDE_DEHYDR_GLU"/>
    <property type="match status" value="1"/>
</dbReference>
<dbReference type="Pfam" id="PF00171">
    <property type="entry name" value="Aldedh"/>
    <property type="match status" value="1"/>
</dbReference>
<keyword evidence="8" id="KW-1185">Reference proteome</keyword>
<dbReference type="Gene3D" id="3.40.605.10">
    <property type="entry name" value="Aldehyde Dehydrogenase, Chain A, domain 1"/>
    <property type="match status" value="1"/>
</dbReference>
<dbReference type="AlphaFoldDB" id="A0A4S8MTA7"/>
<dbReference type="Gene3D" id="3.40.309.10">
    <property type="entry name" value="Aldehyde Dehydrogenase, Chain A, domain 2"/>
    <property type="match status" value="1"/>
</dbReference>
<evidence type="ECO:0000313" key="8">
    <source>
        <dbReference type="Proteomes" id="UP000297245"/>
    </source>
</evidence>
<evidence type="ECO:0000256" key="2">
    <source>
        <dbReference type="ARBA" id="ARBA00023002"/>
    </source>
</evidence>
<evidence type="ECO:0000256" key="5">
    <source>
        <dbReference type="SAM" id="MobiDB-lite"/>
    </source>
</evidence>
<comment type="similarity">
    <text evidence="1 4">Belongs to the aldehyde dehydrogenase family.</text>
</comment>
<dbReference type="InterPro" id="IPR015590">
    <property type="entry name" value="Aldehyde_DH_dom"/>
</dbReference>